<feature type="transmembrane region" description="Helical" evidence="12">
    <location>
        <begin position="263"/>
        <end position="284"/>
    </location>
</feature>
<keyword evidence="8" id="KW-0350">Heme biosynthesis</keyword>
<feature type="transmembrane region" description="Helical" evidence="12">
    <location>
        <begin position="203"/>
        <end position="225"/>
    </location>
</feature>
<keyword evidence="3 12" id="KW-0812">Transmembrane</keyword>
<dbReference type="EMBL" id="SLXQ01000014">
    <property type="protein sequence ID" value="TCP46216.1"/>
    <property type="molecule type" value="Genomic_DNA"/>
</dbReference>
<keyword evidence="9 12" id="KW-0472">Membrane</keyword>
<dbReference type="Pfam" id="PF02628">
    <property type="entry name" value="COX15-CtaA"/>
    <property type="match status" value="1"/>
</dbReference>
<evidence type="ECO:0000256" key="5">
    <source>
        <dbReference type="ARBA" id="ARBA00022989"/>
    </source>
</evidence>
<evidence type="ECO:0000256" key="4">
    <source>
        <dbReference type="ARBA" id="ARBA00022723"/>
    </source>
</evidence>
<gene>
    <name evidence="13" type="ORF">EV191_11413</name>
</gene>
<dbReference type="RefSeq" id="WP_132879781.1">
    <property type="nucleotide sequence ID" value="NZ_SLXQ01000014.1"/>
</dbReference>
<dbReference type="OrthoDB" id="5241540at2"/>
<dbReference type="GO" id="GO:0016491">
    <property type="term" value="F:oxidoreductase activity"/>
    <property type="evidence" value="ECO:0007669"/>
    <property type="project" value="UniProtKB-KW"/>
</dbReference>
<feature type="transmembrane region" description="Helical" evidence="12">
    <location>
        <begin position="161"/>
        <end position="183"/>
    </location>
</feature>
<dbReference type="PANTHER" id="PTHR35457">
    <property type="entry name" value="HEME A SYNTHASE"/>
    <property type="match status" value="1"/>
</dbReference>
<feature type="transmembrane region" description="Helical" evidence="12">
    <location>
        <begin position="66"/>
        <end position="85"/>
    </location>
</feature>
<keyword evidence="5 12" id="KW-1133">Transmembrane helix</keyword>
<dbReference type="InterPro" id="IPR003780">
    <property type="entry name" value="COX15/CtaA_fam"/>
</dbReference>
<dbReference type="GO" id="GO:0046872">
    <property type="term" value="F:metal ion binding"/>
    <property type="evidence" value="ECO:0007669"/>
    <property type="project" value="UniProtKB-KW"/>
</dbReference>
<keyword evidence="10" id="KW-1015">Disulfide bond</keyword>
<evidence type="ECO:0000256" key="9">
    <source>
        <dbReference type="ARBA" id="ARBA00023136"/>
    </source>
</evidence>
<feature type="transmembrane region" description="Helical" evidence="12">
    <location>
        <begin position="119"/>
        <end position="141"/>
    </location>
</feature>
<comment type="subcellular location">
    <subcellularLocation>
        <location evidence="1">Membrane</location>
        <topology evidence="1">Multi-pass membrane protein</topology>
    </subcellularLocation>
</comment>
<dbReference type="GO" id="GO:0006784">
    <property type="term" value="P:heme A biosynthetic process"/>
    <property type="evidence" value="ECO:0007669"/>
    <property type="project" value="InterPro"/>
</dbReference>
<name>A0A4V2SSA9_9PSEU</name>
<evidence type="ECO:0000256" key="12">
    <source>
        <dbReference type="SAM" id="Phobius"/>
    </source>
</evidence>
<dbReference type="AlphaFoldDB" id="A0A4V2SSA9"/>
<evidence type="ECO:0000256" key="2">
    <source>
        <dbReference type="ARBA" id="ARBA00022475"/>
    </source>
</evidence>
<organism evidence="13 14">
    <name type="scientific">Tamaricihabitans halophyticus</name>
    <dbReference type="NCBI Taxonomy" id="1262583"/>
    <lineage>
        <taxon>Bacteria</taxon>
        <taxon>Bacillati</taxon>
        <taxon>Actinomycetota</taxon>
        <taxon>Actinomycetes</taxon>
        <taxon>Pseudonocardiales</taxon>
        <taxon>Pseudonocardiaceae</taxon>
        <taxon>Tamaricihabitans</taxon>
    </lineage>
</organism>
<keyword evidence="14" id="KW-1185">Reference proteome</keyword>
<evidence type="ECO:0000256" key="8">
    <source>
        <dbReference type="ARBA" id="ARBA00023133"/>
    </source>
</evidence>
<evidence type="ECO:0000256" key="10">
    <source>
        <dbReference type="ARBA" id="ARBA00023157"/>
    </source>
</evidence>
<keyword evidence="4" id="KW-0479">Metal-binding</keyword>
<protein>
    <submittedName>
        <fullName evidence="13">Cytochrome c oxidase assembly protein subunit 15</fullName>
    </submittedName>
</protein>
<evidence type="ECO:0000313" key="13">
    <source>
        <dbReference type="EMBL" id="TCP46216.1"/>
    </source>
</evidence>
<reference evidence="13 14" key="1">
    <citation type="submission" date="2019-03" db="EMBL/GenBank/DDBJ databases">
        <title>Genomic Encyclopedia of Type Strains, Phase IV (KMG-IV): sequencing the most valuable type-strain genomes for metagenomic binning, comparative biology and taxonomic classification.</title>
        <authorList>
            <person name="Goeker M."/>
        </authorList>
    </citation>
    <scope>NUCLEOTIDE SEQUENCE [LARGE SCALE GENOMIC DNA]</scope>
    <source>
        <strain evidence="13 14">DSM 45765</strain>
    </source>
</reference>
<keyword evidence="6" id="KW-0560">Oxidoreductase</keyword>
<accession>A0A4V2SSA9</accession>
<evidence type="ECO:0000256" key="3">
    <source>
        <dbReference type="ARBA" id="ARBA00022692"/>
    </source>
</evidence>
<proteinExistence type="predicted"/>
<evidence type="ECO:0000256" key="7">
    <source>
        <dbReference type="ARBA" id="ARBA00023004"/>
    </source>
</evidence>
<evidence type="ECO:0000256" key="11">
    <source>
        <dbReference type="ARBA" id="ARBA00023444"/>
    </source>
</evidence>
<dbReference type="InterPro" id="IPR050450">
    <property type="entry name" value="COX15/CtaA_HemeA_synthase"/>
</dbReference>
<evidence type="ECO:0000256" key="1">
    <source>
        <dbReference type="ARBA" id="ARBA00004141"/>
    </source>
</evidence>
<feature type="transmembrane region" description="Helical" evidence="12">
    <location>
        <begin position="92"/>
        <end position="113"/>
    </location>
</feature>
<evidence type="ECO:0000256" key="6">
    <source>
        <dbReference type="ARBA" id="ARBA00023002"/>
    </source>
</evidence>
<feature type="transmembrane region" description="Helical" evidence="12">
    <location>
        <begin position="237"/>
        <end position="257"/>
    </location>
</feature>
<comment type="caution">
    <text evidence="13">The sequence shown here is derived from an EMBL/GenBank/DDBJ whole genome shotgun (WGS) entry which is preliminary data.</text>
</comment>
<sequence length="311" mass="32939">MRVRKAVAIFAIVTNAGIGVTGSVVRVTGSGLGCPNWPQCISGRMFPVAHPEYAMLNQWIEFGNRLLTGIVGIAAALCVIVALRLRPRRKRLILLAWAMPLGVVVQAGIGGIVVLTGLIWWTVAVHFLASTALTWAAVLLLHAFTEGDEPPKPVARGRIRAPLWTVVAALGAVQVAGTLVTGAGPHAGDPETPRLQLPVEVLAHVHSALLYFFLAVLLLLGWLARGGGAPASFWRRYGILWLAVLAQGTIGMVQFLLGVPEMLVSLHVLGAACTTIAAAALWCASRERGALPQDAPFPARPEPALATERTP</sequence>
<keyword evidence="2" id="KW-1003">Cell membrane</keyword>
<dbReference type="GO" id="GO:0016020">
    <property type="term" value="C:membrane"/>
    <property type="evidence" value="ECO:0007669"/>
    <property type="project" value="UniProtKB-SubCell"/>
</dbReference>
<comment type="pathway">
    <text evidence="11">Porphyrin-containing compound metabolism.</text>
</comment>
<dbReference type="Proteomes" id="UP000294911">
    <property type="component" value="Unassembled WGS sequence"/>
</dbReference>
<evidence type="ECO:0000313" key="14">
    <source>
        <dbReference type="Proteomes" id="UP000294911"/>
    </source>
</evidence>
<dbReference type="PANTHER" id="PTHR35457:SF1">
    <property type="entry name" value="HEME A SYNTHASE"/>
    <property type="match status" value="1"/>
</dbReference>
<keyword evidence="7" id="KW-0408">Iron</keyword>